<dbReference type="KEGG" id="hsr:HSBAA_52560"/>
<dbReference type="EMBL" id="AP019514">
    <property type="protein sequence ID" value="BBI63950.1"/>
    <property type="molecule type" value="Genomic_DNA"/>
</dbReference>
<gene>
    <name evidence="1" type="ORF">HSBAA_52560</name>
</gene>
<evidence type="ECO:0000313" key="1">
    <source>
        <dbReference type="EMBL" id="BBI63950.1"/>
    </source>
</evidence>
<evidence type="ECO:0000313" key="2">
    <source>
        <dbReference type="Proteomes" id="UP000320231"/>
    </source>
</evidence>
<name>A0A455UCI9_9GAMM</name>
<sequence>MVSNPEWVATVSQWKSNIAKWASERDGDSLMKLAIMLDAHAVAGNPVCLKVSVMSCSNAAPVMSYCSRILPEQHCVSRPR</sequence>
<reference evidence="1 2" key="1">
    <citation type="journal article" date="2019" name="Microbiol. Resour. Announc.">
        <title>Complete Genome Sequence of Halomonas sulfidaeris Strain Esulfide1 Isolated from a Metal Sulfide Rock at a Depth of 2,200 Meters, Obtained Using Nanopore Sequencing.</title>
        <authorList>
            <person name="Saito M."/>
            <person name="Nishigata A."/>
            <person name="Galipon J."/>
            <person name="Arakawa K."/>
        </authorList>
    </citation>
    <scope>NUCLEOTIDE SEQUENCE [LARGE SCALE GENOMIC DNA]</scope>
    <source>
        <strain evidence="1 2">ATCC BAA-803</strain>
    </source>
</reference>
<accession>A0A455UCI9</accession>
<proteinExistence type="predicted"/>
<dbReference type="Proteomes" id="UP000320231">
    <property type="component" value="Chromosome"/>
</dbReference>
<organism evidence="1 2">
    <name type="scientific">Vreelandella sulfidaeris</name>
    <dbReference type="NCBI Taxonomy" id="115553"/>
    <lineage>
        <taxon>Bacteria</taxon>
        <taxon>Pseudomonadati</taxon>
        <taxon>Pseudomonadota</taxon>
        <taxon>Gammaproteobacteria</taxon>
        <taxon>Oceanospirillales</taxon>
        <taxon>Halomonadaceae</taxon>
        <taxon>Vreelandella</taxon>
    </lineage>
</organism>
<dbReference type="AlphaFoldDB" id="A0A455UCI9"/>
<protein>
    <submittedName>
        <fullName evidence="1">Uncharacterized protein</fullName>
    </submittedName>
</protein>